<proteinExistence type="predicted"/>
<evidence type="ECO:0000313" key="3">
    <source>
        <dbReference type="Proteomes" id="UP001153714"/>
    </source>
</evidence>
<organism evidence="2 3">
    <name type="scientific">Diatraea saccharalis</name>
    <name type="common">sugarcane borer</name>
    <dbReference type="NCBI Taxonomy" id="40085"/>
    <lineage>
        <taxon>Eukaryota</taxon>
        <taxon>Metazoa</taxon>
        <taxon>Ecdysozoa</taxon>
        <taxon>Arthropoda</taxon>
        <taxon>Hexapoda</taxon>
        <taxon>Insecta</taxon>
        <taxon>Pterygota</taxon>
        <taxon>Neoptera</taxon>
        <taxon>Endopterygota</taxon>
        <taxon>Lepidoptera</taxon>
        <taxon>Glossata</taxon>
        <taxon>Ditrysia</taxon>
        <taxon>Pyraloidea</taxon>
        <taxon>Crambidae</taxon>
        <taxon>Crambinae</taxon>
        <taxon>Diatraea</taxon>
    </lineage>
</organism>
<gene>
    <name evidence="2" type="ORF">DIATSA_LOCUS2169</name>
</gene>
<evidence type="ECO:0000313" key="2">
    <source>
        <dbReference type="EMBL" id="CAG9784050.1"/>
    </source>
</evidence>
<keyword evidence="1" id="KW-0732">Signal</keyword>
<dbReference type="OrthoDB" id="7448779at2759"/>
<dbReference type="Proteomes" id="UP001153714">
    <property type="component" value="Chromosome 11"/>
</dbReference>
<feature type="signal peptide" evidence="1">
    <location>
        <begin position="1"/>
        <end position="22"/>
    </location>
</feature>
<evidence type="ECO:0000256" key="1">
    <source>
        <dbReference type="SAM" id="SignalP"/>
    </source>
</evidence>
<reference evidence="2" key="2">
    <citation type="submission" date="2022-10" db="EMBL/GenBank/DDBJ databases">
        <authorList>
            <consortium name="ENA_rothamsted_submissions"/>
            <consortium name="culmorum"/>
            <person name="King R."/>
        </authorList>
    </citation>
    <scope>NUCLEOTIDE SEQUENCE</scope>
</reference>
<keyword evidence="3" id="KW-1185">Reference proteome</keyword>
<feature type="chain" id="PRO_5040368370" evidence="1">
    <location>
        <begin position="23"/>
        <end position="297"/>
    </location>
</feature>
<dbReference type="EMBL" id="OU893342">
    <property type="protein sequence ID" value="CAG9784050.1"/>
    <property type="molecule type" value="Genomic_DNA"/>
</dbReference>
<name>A0A9N9QVG5_9NEOP</name>
<dbReference type="SUPFAM" id="SSF58113">
    <property type="entry name" value="Apolipoprotein A-I"/>
    <property type="match status" value="1"/>
</dbReference>
<dbReference type="Gene3D" id="1.20.120.20">
    <property type="entry name" value="Apolipoprotein"/>
    <property type="match status" value="1"/>
</dbReference>
<sequence>MRVLNVTVFLISIAYLVENTNGGVIDNVYGSVENGTQAVKDRVHSWWSFGKDILFGDIEAENTSERANVNNVLVKPDQSLLGRLYNGVTDGYRAARNRIHDLLIDQENGKDKGVIKTMYDRISKRISQMKSYVLGDVNSKQISDLTMHPLPASDVATLRKSLTDFLKVQNDKSHKNVEQIQIELGNAGNKFKEGYEAGKDSLYEFSRDASKRINDGVHATNDYVTDKVDSGKHDIQDSFNDIHDSMNDLTEREKEFLNSIATRLRNRVSNVYGSLKSTSEDLKELSYGSDAEKPSHN</sequence>
<protein>
    <submittedName>
        <fullName evidence="2">Uncharacterized protein</fullName>
    </submittedName>
</protein>
<reference evidence="2" key="1">
    <citation type="submission" date="2021-12" db="EMBL/GenBank/DDBJ databases">
        <authorList>
            <person name="King R."/>
        </authorList>
    </citation>
    <scope>NUCLEOTIDE SEQUENCE</scope>
</reference>
<accession>A0A9N9QVG5</accession>
<dbReference type="AlphaFoldDB" id="A0A9N9QVG5"/>